<evidence type="ECO:0000313" key="1">
    <source>
        <dbReference type="EMBL" id="KAF3604637.1"/>
    </source>
</evidence>
<accession>A0A8S9SU05</accession>
<comment type="caution">
    <text evidence="1">The sequence shown here is derived from an EMBL/GenBank/DDBJ whole genome shotgun (WGS) entry which is preliminary data.</text>
</comment>
<dbReference type="EMBL" id="QGKX02000004">
    <property type="protein sequence ID" value="KAF3604637.1"/>
    <property type="molecule type" value="Genomic_DNA"/>
</dbReference>
<name>A0A8S9SU05_BRACR</name>
<protein>
    <submittedName>
        <fullName evidence="1">Uncharacterized protein</fullName>
    </submittedName>
</protein>
<evidence type="ECO:0000313" key="2">
    <source>
        <dbReference type="Proteomes" id="UP000712600"/>
    </source>
</evidence>
<organism evidence="1 2">
    <name type="scientific">Brassica cretica</name>
    <name type="common">Mustard</name>
    <dbReference type="NCBI Taxonomy" id="69181"/>
    <lineage>
        <taxon>Eukaryota</taxon>
        <taxon>Viridiplantae</taxon>
        <taxon>Streptophyta</taxon>
        <taxon>Embryophyta</taxon>
        <taxon>Tracheophyta</taxon>
        <taxon>Spermatophyta</taxon>
        <taxon>Magnoliopsida</taxon>
        <taxon>eudicotyledons</taxon>
        <taxon>Gunneridae</taxon>
        <taxon>Pentapetalae</taxon>
        <taxon>rosids</taxon>
        <taxon>malvids</taxon>
        <taxon>Brassicales</taxon>
        <taxon>Brassicaceae</taxon>
        <taxon>Brassiceae</taxon>
        <taxon>Brassica</taxon>
    </lineage>
</organism>
<sequence>MGELDCLFGPTRPFDDLDDLFGPNRPFGQLDGLFGPTRRTGELDGVFGNRRVGQCFRERASWTVCSVQLAERASWTIKPYSGFVVWDSFVRVL</sequence>
<dbReference type="AlphaFoldDB" id="A0A8S9SU05"/>
<gene>
    <name evidence="1" type="ORF">F2Q69_00036159</name>
</gene>
<proteinExistence type="predicted"/>
<dbReference type="Proteomes" id="UP000712600">
    <property type="component" value="Unassembled WGS sequence"/>
</dbReference>
<reference evidence="1" key="1">
    <citation type="submission" date="2019-12" db="EMBL/GenBank/DDBJ databases">
        <title>Genome sequencing and annotation of Brassica cretica.</title>
        <authorList>
            <person name="Studholme D.J."/>
            <person name="Sarris P."/>
        </authorList>
    </citation>
    <scope>NUCLEOTIDE SEQUENCE</scope>
    <source>
        <strain evidence="1">PFS-109/04</strain>
        <tissue evidence="1">Leaf</tissue>
    </source>
</reference>